<dbReference type="NCBIfam" id="TIGR03599">
    <property type="entry name" value="YloV"/>
    <property type="match status" value="1"/>
</dbReference>
<protein>
    <recommendedName>
        <fullName evidence="1">DhaL domain-containing protein</fullName>
    </recommendedName>
</protein>
<dbReference type="InterPro" id="IPR048394">
    <property type="entry name" value="FakA-like_M"/>
</dbReference>
<proteinExistence type="predicted"/>
<dbReference type="GO" id="GO:0004371">
    <property type="term" value="F:glycerone kinase activity"/>
    <property type="evidence" value="ECO:0007669"/>
    <property type="project" value="InterPro"/>
</dbReference>
<dbReference type="InterPro" id="IPR036117">
    <property type="entry name" value="DhaL_dom_sf"/>
</dbReference>
<evidence type="ECO:0000313" key="3">
    <source>
        <dbReference type="EMBL" id="TCS68320.1"/>
    </source>
</evidence>
<dbReference type="InterPro" id="IPR033470">
    <property type="entry name" value="FakA-like_C"/>
</dbReference>
<sequence length="553" mass="60657">MAMKTMNAEMLRKMFLAGAANIEAKKEFINELNVFPVPDGDTGTNMSLTIMSAAKEVSALEKVEMETLAKAISSGSLRGARGNSGVILSQLFRGFTKGIKEYDEVDVVVLANACEKAKETAYKAVMKPKEGTILTVARGIAEKAMELVGETDDLEEFIPQVIAHAEYVLSQTPDMLPVLKEAGVVDSGGQGLLEVLKGAYDAFLGKEVDYSAISAGSGATVTRVSQDTAAHIKFGYCTEFIIMTEKHFTEADEMEFKAYLESIGDSIVCVADDEIVKIHVHTNDPGLAIQKALTYGQLSRMKIDNMREEHQEKLIRDAEKLAAQQAAEKKEVPMKDMGFIAVSIGEGMNEIFRELGADYIIEGGQTMNPSTEDMLTAIDAVHAKHIFILPNNKNIILAANQAKELTEDKDIIVIPTKTVPQGITAIINFSPENDADWNEETMLEEIKNVKSGQVTYAVRDTKIDDKEIHQGDIMGIGDSGILAVGTSVEETTKEMLAHLVTEDSELISLYYGEEVSEEEADRFTEELEEIYPDVDVDTHFGGQPIYYYVVSVE</sequence>
<dbReference type="InterPro" id="IPR004007">
    <property type="entry name" value="DhaL_dom"/>
</dbReference>
<evidence type="ECO:0000313" key="4">
    <source>
        <dbReference type="Proteomes" id="UP000294613"/>
    </source>
</evidence>
<dbReference type="Pfam" id="PF13684">
    <property type="entry name" value="FakA-like_C"/>
    <property type="match status" value="1"/>
</dbReference>
<dbReference type="Gene3D" id="1.25.40.340">
    <property type="match status" value="1"/>
</dbReference>
<reference evidence="2 5" key="1">
    <citation type="journal article" date="2018" name="Int. J. Syst. Evol. Microbiol.">
        <title>Draft Genome Sequence of Faecalimonas umbilicata JCM 30896T, an Acetate-Producing Bacterium Isolated from Human Feces.</title>
        <authorList>
            <person name="Sakamoto M."/>
            <person name="Ikeyama N."/>
            <person name="Yuki M."/>
            <person name="Ohkuma M."/>
        </authorList>
    </citation>
    <scope>NUCLEOTIDE SEQUENCE [LARGE SCALE GENOMIC DNA]</scope>
    <source>
        <strain evidence="2 5">EGH7</strain>
    </source>
</reference>
<accession>A0A4R3JP88</accession>
<dbReference type="GO" id="GO:0006071">
    <property type="term" value="P:glycerol metabolic process"/>
    <property type="evidence" value="ECO:0007669"/>
    <property type="project" value="InterPro"/>
</dbReference>
<dbReference type="Pfam" id="PF21645">
    <property type="entry name" value="FakA-like_M"/>
    <property type="match status" value="1"/>
</dbReference>
<dbReference type="InterPro" id="IPR050270">
    <property type="entry name" value="DegV_domain_contain"/>
</dbReference>
<dbReference type="Proteomes" id="UP000702954">
    <property type="component" value="Unassembled WGS sequence"/>
</dbReference>
<dbReference type="AlphaFoldDB" id="A0A4R3JP88"/>
<dbReference type="EMBL" id="BHEO01000008">
    <property type="protein sequence ID" value="GBU06354.1"/>
    <property type="molecule type" value="Genomic_DNA"/>
</dbReference>
<dbReference type="SUPFAM" id="SSF101473">
    <property type="entry name" value="DhaL-like"/>
    <property type="match status" value="1"/>
</dbReference>
<dbReference type="RefSeq" id="WP_008975308.1">
    <property type="nucleotide sequence ID" value="NZ_AP031411.1"/>
</dbReference>
<keyword evidence="5" id="KW-1185">Reference proteome</keyword>
<dbReference type="Proteomes" id="UP000294613">
    <property type="component" value="Unassembled WGS sequence"/>
</dbReference>
<dbReference type="PROSITE" id="PS51480">
    <property type="entry name" value="DHAL"/>
    <property type="match status" value="1"/>
</dbReference>
<dbReference type="InterPro" id="IPR019986">
    <property type="entry name" value="YloV-like"/>
</dbReference>
<dbReference type="PANTHER" id="PTHR33434:SF4">
    <property type="entry name" value="PHOSPHATASE PROTEIN"/>
    <property type="match status" value="1"/>
</dbReference>
<comment type="caution">
    <text evidence="3">The sequence shown here is derived from an EMBL/GenBank/DDBJ whole genome shotgun (WGS) entry which is preliminary data.</text>
</comment>
<gene>
    <name evidence="3" type="ORF">EDD74_10924</name>
    <name evidence="2" type="ORF">FAEUMB_28950</name>
</gene>
<evidence type="ECO:0000313" key="2">
    <source>
        <dbReference type="EMBL" id="GBU06354.1"/>
    </source>
</evidence>
<evidence type="ECO:0000313" key="5">
    <source>
        <dbReference type="Proteomes" id="UP000702954"/>
    </source>
</evidence>
<name>A0A4R3JP88_9FIRM</name>
<evidence type="ECO:0000259" key="1">
    <source>
        <dbReference type="PROSITE" id="PS51480"/>
    </source>
</evidence>
<dbReference type="SMART" id="SM01121">
    <property type="entry name" value="Dak1_2"/>
    <property type="match status" value="1"/>
</dbReference>
<dbReference type="GeneID" id="97507223"/>
<dbReference type="PANTHER" id="PTHR33434">
    <property type="entry name" value="DEGV DOMAIN-CONTAINING PROTEIN DR_1986-RELATED"/>
    <property type="match status" value="1"/>
</dbReference>
<dbReference type="EMBL" id="SLZV01000009">
    <property type="protein sequence ID" value="TCS68320.1"/>
    <property type="molecule type" value="Genomic_DNA"/>
</dbReference>
<dbReference type="Pfam" id="PF02734">
    <property type="entry name" value="Dak2"/>
    <property type="match status" value="1"/>
</dbReference>
<dbReference type="SMART" id="SM01120">
    <property type="entry name" value="Dak2"/>
    <property type="match status" value="1"/>
</dbReference>
<feature type="domain" description="DhaL" evidence="1">
    <location>
        <begin position="9"/>
        <end position="201"/>
    </location>
</feature>
<reference evidence="3 4" key="2">
    <citation type="submission" date="2019-03" db="EMBL/GenBank/DDBJ databases">
        <title>Genomic Encyclopedia of Type Strains, Phase IV (KMG-IV): sequencing the most valuable type-strain genomes for metagenomic binning, comparative biology and taxonomic classification.</title>
        <authorList>
            <person name="Goeker M."/>
        </authorList>
    </citation>
    <scope>NUCLEOTIDE SEQUENCE [LARGE SCALE GENOMIC DNA]</scope>
    <source>
        <strain evidence="3 4">DSM 103426</strain>
    </source>
</reference>
<organism evidence="3 4">
    <name type="scientific">Faecalimonas umbilicata</name>
    <dbReference type="NCBI Taxonomy" id="1912855"/>
    <lineage>
        <taxon>Bacteria</taxon>
        <taxon>Bacillati</taxon>
        <taxon>Bacillota</taxon>
        <taxon>Clostridia</taxon>
        <taxon>Lachnospirales</taxon>
        <taxon>Lachnospiraceae</taxon>
        <taxon>Faecalimonas</taxon>
    </lineage>
</organism>